<dbReference type="PANTHER" id="PTHR23153:SF38">
    <property type="entry name" value="UBX DOMAIN-CONTAINING PROTEIN 6"/>
    <property type="match status" value="1"/>
</dbReference>
<accession>A0ABP0FSE0</accession>
<feature type="compositionally biased region" description="Polar residues" evidence="1">
    <location>
        <begin position="29"/>
        <end position="47"/>
    </location>
</feature>
<gene>
    <name evidence="3" type="ORF">CVLEPA_LOCUS12263</name>
</gene>
<sequence>MKKFFKQIKTDIKFARAGEGHKLTEDTRTYQTAGTSQSSGNVRTQPLSSTQIQAGAAAIARLEQKNKQPKTVVPKVIRAKPEPVETQQADEPLKLRVVTPSLENNVMFHSPFTNEVVAKSALKDHIRECLILRLNENAVQASSLMITSLNKDKDKMKTAIETINKYVDNIIVHPDEEKYRKIRQNNRIFLERILPVEGCEEFLEAIGFKRTLNDTDSEIYFVLSDVNVAKLKEDKETLASAQVIEVPIYRDPKIILPSSEKGAQSDLSSDFFKLSSMEVKREHQSRSEEIELNKQLRTKATREASRTIYKYNYALIRVKFPDGRSLQGTFRARESIGDLNAFIREHINVEWAVFGLKTAIGKIVEDEEETFLTANLVPTATLNLIWNEEVRVQVLREQGIELALNSEVSKAVLS</sequence>
<dbReference type="PROSITE" id="PS50033">
    <property type="entry name" value="UBX"/>
    <property type="match status" value="1"/>
</dbReference>
<evidence type="ECO:0000313" key="4">
    <source>
        <dbReference type="Proteomes" id="UP001642483"/>
    </source>
</evidence>
<dbReference type="InterPro" id="IPR042774">
    <property type="entry name" value="UBXN6_PUB"/>
</dbReference>
<dbReference type="SMART" id="SM00166">
    <property type="entry name" value="UBX"/>
    <property type="match status" value="1"/>
</dbReference>
<dbReference type="InterPro" id="IPR001012">
    <property type="entry name" value="UBX_dom"/>
</dbReference>
<evidence type="ECO:0000313" key="3">
    <source>
        <dbReference type="EMBL" id="CAK8682045.1"/>
    </source>
</evidence>
<dbReference type="Gene3D" id="1.20.58.2190">
    <property type="match status" value="1"/>
</dbReference>
<keyword evidence="4" id="KW-1185">Reference proteome</keyword>
<dbReference type="Proteomes" id="UP001642483">
    <property type="component" value="Unassembled WGS sequence"/>
</dbReference>
<dbReference type="Pfam" id="PF00789">
    <property type="entry name" value="UBX"/>
    <property type="match status" value="1"/>
</dbReference>
<name>A0ABP0FSE0_CLALP</name>
<dbReference type="EMBL" id="CAWYQH010000090">
    <property type="protein sequence ID" value="CAK8682045.1"/>
    <property type="molecule type" value="Genomic_DNA"/>
</dbReference>
<reference evidence="3 4" key="1">
    <citation type="submission" date="2024-02" db="EMBL/GenBank/DDBJ databases">
        <authorList>
            <person name="Daric V."/>
            <person name="Darras S."/>
        </authorList>
    </citation>
    <scope>NUCLEOTIDE SEQUENCE [LARGE SCALE GENOMIC DNA]</scope>
</reference>
<dbReference type="CDD" id="cd10460">
    <property type="entry name" value="PUB_UBXD1"/>
    <property type="match status" value="1"/>
</dbReference>
<evidence type="ECO:0000259" key="2">
    <source>
        <dbReference type="PROSITE" id="PS50033"/>
    </source>
</evidence>
<organism evidence="3 4">
    <name type="scientific">Clavelina lepadiformis</name>
    <name type="common">Light-bulb sea squirt</name>
    <name type="synonym">Ascidia lepadiformis</name>
    <dbReference type="NCBI Taxonomy" id="159417"/>
    <lineage>
        <taxon>Eukaryota</taxon>
        <taxon>Metazoa</taxon>
        <taxon>Chordata</taxon>
        <taxon>Tunicata</taxon>
        <taxon>Ascidiacea</taxon>
        <taxon>Aplousobranchia</taxon>
        <taxon>Clavelinidae</taxon>
        <taxon>Clavelina</taxon>
    </lineage>
</organism>
<dbReference type="InterPro" id="IPR029071">
    <property type="entry name" value="Ubiquitin-like_domsf"/>
</dbReference>
<dbReference type="PANTHER" id="PTHR23153">
    <property type="entry name" value="UBX-RELATED"/>
    <property type="match status" value="1"/>
</dbReference>
<dbReference type="SUPFAM" id="SSF143503">
    <property type="entry name" value="PUG domain-like"/>
    <property type="match status" value="1"/>
</dbReference>
<feature type="domain" description="UBX" evidence="2">
    <location>
        <begin position="316"/>
        <end position="384"/>
    </location>
</feature>
<dbReference type="InterPro" id="IPR036339">
    <property type="entry name" value="PUB-like_dom_sf"/>
</dbReference>
<proteinExistence type="predicted"/>
<dbReference type="InterPro" id="IPR018997">
    <property type="entry name" value="PUB_domain"/>
</dbReference>
<dbReference type="Gene3D" id="3.10.20.90">
    <property type="entry name" value="Phosphatidylinositol 3-kinase Catalytic Subunit, Chain A, domain 1"/>
    <property type="match status" value="1"/>
</dbReference>
<feature type="region of interest" description="Disordered" evidence="1">
    <location>
        <begin position="28"/>
        <end position="47"/>
    </location>
</feature>
<dbReference type="Pfam" id="PF09409">
    <property type="entry name" value="PUB"/>
    <property type="match status" value="1"/>
</dbReference>
<evidence type="ECO:0000256" key="1">
    <source>
        <dbReference type="SAM" id="MobiDB-lite"/>
    </source>
</evidence>
<dbReference type="SUPFAM" id="SSF54236">
    <property type="entry name" value="Ubiquitin-like"/>
    <property type="match status" value="1"/>
</dbReference>
<protein>
    <recommendedName>
        <fullName evidence="2">UBX domain-containing protein</fullName>
    </recommendedName>
</protein>
<comment type="caution">
    <text evidence="3">The sequence shown here is derived from an EMBL/GenBank/DDBJ whole genome shotgun (WGS) entry which is preliminary data.</text>
</comment>
<dbReference type="SMART" id="SM00580">
    <property type="entry name" value="PUG"/>
    <property type="match status" value="1"/>
</dbReference>